<evidence type="ECO:0000259" key="2">
    <source>
        <dbReference type="PROSITE" id="PS51194"/>
    </source>
</evidence>
<dbReference type="OrthoDB" id="713315at2"/>
<evidence type="ECO:0000256" key="1">
    <source>
        <dbReference type="SAM" id="MobiDB-lite"/>
    </source>
</evidence>
<dbReference type="Proteomes" id="UP000466345">
    <property type="component" value="Unassembled WGS sequence"/>
</dbReference>
<sequence length="1086" mass="119540">MTAAQQHAEHYRVRDEEILVGLRRELLGPEPDAEPEDRDEVLSQDAPIDRYPTGVLYPRPAGAQAAARLREDDAEHEGLDVAPVRTRDDIEESGTAQELGVASARRPSSMGLTFAVDPAISGEITVVARAAVYRPTDAEGRLVPARRAEARTTLDQQEHWRREVLVLPETTLDVATPDPNVRVDLAEGVALRANVRPPDPAGGTVAVTVTLVNTHKVGERELQDAFSLFQCGLVVRAANGATAFVERPAPDTADDLDVGTSRLLHRHAPTFAVGHGCAAEWDWTPAPIGMTDARRAGVTEVRSAFVPSVEVLLTDSNPDIDSSSLSMLGLAENSDATILATLRELAAGYERWIERKEDEAALLVGTQHEKPAEGQTLACREALGRIRVGIELLADKPDLMQAFRLANRAMADQRARSAWVKRGRAGVPDPAAGAWRPFQVAFMLLCLAGIDDPEHPDRELSDLLWFPTGGGKTEAYLGLIALTAFLRRIRRGALGGGVTVIMRYTLRLLTLQQFERASILLCAMELMRRANPSDLGTEEFSLGMWVGRSATPNTLAMAGEKLNELRADLTKQLATENPVQLQACPWCGTKLDARAYDVDEDAKRMHVRCPNDGCDFIDGLPVHLIDEAVYDARPTLVIATVDKFASMPWRPATAALFNRNEPTDLTPAPELIVQDELHLISGPLGTLTGLYETAVDALADRPKVIASTATIRRAAEQGLHLFNRQVRQFPPAGLDARDSWFAVEAPRETKASRRYVGLFAPGTSQSTLLIRTYATLLHRAQQARTDDEVRDAYWSLVGYFNSLRLLSAAELQVHDDVVAYLELLAEREGVTVRSVANYSELTSRVDATQIPVRLKRIERKLPDEDVVDVLLATNMIAVGVDVDRLGLMAVMGQPQTTAEYIQATSRVGRAHPGLVAVMFNATRSRDRSHYEGFQHFHSALYREVESTSVTPFSARARERGLHAVVVALARILIPQARDNDAAGRVHTYEQRLRGEEVKGVLVNRVRAIDPAEAEAVAADFDEFVDWWCAEAEIHGGLFFEPDRRHPNIPSLLMAYDDQSEDAEAWPTLWSLRDVDAETALFLEATR</sequence>
<dbReference type="SUPFAM" id="SSF52540">
    <property type="entry name" value="P-loop containing nucleoside triphosphate hydrolases"/>
    <property type="match status" value="1"/>
</dbReference>
<dbReference type="RefSeq" id="WP_153456600.1">
    <property type="nucleotide sequence ID" value="NZ_WEGJ01000039.1"/>
</dbReference>
<protein>
    <recommendedName>
        <fullName evidence="2">Helicase C-terminal domain-containing protein</fullName>
    </recommendedName>
</protein>
<proteinExistence type="predicted"/>
<dbReference type="Gene3D" id="3.40.50.300">
    <property type="entry name" value="P-loop containing nucleotide triphosphate hydrolases"/>
    <property type="match status" value="2"/>
</dbReference>
<gene>
    <name evidence="3" type="ORF">SRB5_59880</name>
</gene>
<dbReference type="EMBL" id="WEGJ01000039">
    <property type="protein sequence ID" value="MQY15797.1"/>
    <property type="molecule type" value="Genomic_DNA"/>
</dbReference>
<dbReference type="InterPro" id="IPR027417">
    <property type="entry name" value="P-loop_NTPase"/>
</dbReference>
<keyword evidence="4" id="KW-1185">Reference proteome</keyword>
<dbReference type="SMART" id="SM00490">
    <property type="entry name" value="HELICc"/>
    <property type="match status" value="1"/>
</dbReference>
<reference evidence="3 4" key="1">
    <citation type="submission" date="2019-10" db="EMBL/GenBank/DDBJ databases">
        <title>Streptomyces smaragdinus sp. nov. and Streptomyces fabii sp. nov., isolated from the gut of fungus growing-termite Macrotermes natalensis.</title>
        <authorList>
            <person name="Schwitalla J."/>
            <person name="Benndorf R."/>
            <person name="Martin K."/>
            <person name="De Beer W."/>
            <person name="Kaster A.-K."/>
            <person name="Vollmers J."/>
            <person name="Poulsen M."/>
            <person name="Beemelmanns C."/>
        </authorList>
    </citation>
    <scope>NUCLEOTIDE SEQUENCE [LARGE SCALE GENOMIC DNA]</scope>
    <source>
        <strain evidence="3 4">RB5</strain>
    </source>
</reference>
<accession>A0A7K0CQN5</accession>
<feature type="domain" description="Helicase C-terminal" evidence="2">
    <location>
        <begin position="788"/>
        <end position="955"/>
    </location>
</feature>
<name>A0A7K0CQN5_9ACTN</name>
<evidence type="ECO:0000313" key="4">
    <source>
        <dbReference type="Proteomes" id="UP000466345"/>
    </source>
</evidence>
<feature type="region of interest" description="Disordered" evidence="1">
    <location>
        <begin position="24"/>
        <end position="57"/>
    </location>
</feature>
<organism evidence="3 4">
    <name type="scientific">Streptomyces smaragdinus</name>
    <dbReference type="NCBI Taxonomy" id="2585196"/>
    <lineage>
        <taxon>Bacteria</taxon>
        <taxon>Bacillati</taxon>
        <taxon>Actinomycetota</taxon>
        <taxon>Actinomycetes</taxon>
        <taxon>Kitasatosporales</taxon>
        <taxon>Streptomycetaceae</taxon>
        <taxon>Streptomyces</taxon>
    </lineage>
</organism>
<dbReference type="CDD" id="cd18785">
    <property type="entry name" value="SF2_C"/>
    <property type="match status" value="1"/>
</dbReference>
<evidence type="ECO:0000313" key="3">
    <source>
        <dbReference type="EMBL" id="MQY15797.1"/>
    </source>
</evidence>
<dbReference type="AlphaFoldDB" id="A0A7K0CQN5"/>
<dbReference type="PROSITE" id="PS51194">
    <property type="entry name" value="HELICASE_CTER"/>
    <property type="match status" value="1"/>
</dbReference>
<dbReference type="InterPro" id="IPR001650">
    <property type="entry name" value="Helicase_C-like"/>
</dbReference>
<dbReference type="Pfam" id="PF00271">
    <property type="entry name" value="Helicase_C"/>
    <property type="match status" value="1"/>
</dbReference>
<comment type="caution">
    <text evidence="3">The sequence shown here is derived from an EMBL/GenBank/DDBJ whole genome shotgun (WGS) entry which is preliminary data.</text>
</comment>